<evidence type="ECO:0000259" key="3">
    <source>
        <dbReference type="Pfam" id="PF25800"/>
    </source>
</evidence>
<name>A0A315EVB0_9BURK</name>
<protein>
    <recommendedName>
        <fullName evidence="3">FimV N-terminal domain-containing protein</fullName>
    </recommendedName>
</protein>
<feature type="region of interest" description="Disordered" evidence="1">
    <location>
        <begin position="443"/>
        <end position="463"/>
    </location>
</feature>
<dbReference type="Pfam" id="PF25800">
    <property type="entry name" value="FimV_N"/>
    <property type="match status" value="1"/>
</dbReference>
<dbReference type="NCBIfam" id="TIGR03505">
    <property type="entry name" value="FimV_core"/>
    <property type="match status" value="1"/>
</dbReference>
<evidence type="ECO:0000313" key="4">
    <source>
        <dbReference type="EMBL" id="PUE59902.1"/>
    </source>
</evidence>
<feature type="chain" id="PRO_5016436047" description="FimV N-terminal domain-containing protein" evidence="2">
    <location>
        <begin position="32"/>
        <end position="532"/>
    </location>
</feature>
<dbReference type="EMBL" id="NESP01000001">
    <property type="protein sequence ID" value="PUE59902.1"/>
    <property type="molecule type" value="Genomic_DNA"/>
</dbReference>
<evidence type="ECO:0000256" key="1">
    <source>
        <dbReference type="SAM" id="MobiDB-lite"/>
    </source>
</evidence>
<dbReference type="AlphaFoldDB" id="A0A315EVB0"/>
<feature type="compositionally biased region" description="Basic and acidic residues" evidence="1">
    <location>
        <begin position="443"/>
        <end position="458"/>
    </location>
</feature>
<proteinExistence type="predicted"/>
<dbReference type="InterPro" id="IPR057840">
    <property type="entry name" value="FimV_N"/>
</dbReference>
<gene>
    <name evidence="4" type="ORF">B9Z44_10140</name>
</gene>
<evidence type="ECO:0000256" key="2">
    <source>
        <dbReference type="SAM" id="SignalP"/>
    </source>
</evidence>
<dbReference type="RefSeq" id="WP_108402369.1">
    <property type="nucleotide sequence ID" value="NZ_NESP01000001.1"/>
</dbReference>
<feature type="domain" description="FimV N-terminal" evidence="3">
    <location>
        <begin position="33"/>
        <end position="140"/>
    </location>
</feature>
<keyword evidence="5" id="KW-1185">Reference proteome</keyword>
<keyword evidence="2" id="KW-0732">Signal</keyword>
<reference evidence="4 5" key="1">
    <citation type="submission" date="2017-04" db="EMBL/GenBank/DDBJ databases">
        <title>Unexpected and diverse lifestyles within the genus Limnohabitans.</title>
        <authorList>
            <person name="Kasalicky V."/>
            <person name="Mehrshad M."/>
            <person name="Andrei S.-A."/>
            <person name="Salcher M."/>
            <person name="Kratochvilova H."/>
            <person name="Simek K."/>
            <person name="Ghai R."/>
        </authorList>
    </citation>
    <scope>NUCLEOTIDE SEQUENCE [LARGE SCALE GENOMIC DNA]</scope>
    <source>
        <strain evidence="4 5">MWH-C5</strain>
    </source>
</reference>
<comment type="caution">
    <text evidence="4">The sequence shown here is derived from an EMBL/GenBank/DDBJ whole genome shotgun (WGS) entry which is preliminary data.</text>
</comment>
<organism evidence="4 5">
    <name type="scientific">Limnohabitans curvus</name>
    <dbReference type="NCBI Taxonomy" id="323423"/>
    <lineage>
        <taxon>Bacteria</taxon>
        <taxon>Pseudomonadati</taxon>
        <taxon>Pseudomonadota</taxon>
        <taxon>Betaproteobacteria</taxon>
        <taxon>Burkholderiales</taxon>
        <taxon>Comamonadaceae</taxon>
        <taxon>Limnohabitans</taxon>
    </lineage>
</organism>
<evidence type="ECO:0000313" key="5">
    <source>
        <dbReference type="Proteomes" id="UP000251341"/>
    </source>
</evidence>
<sequence>MKKAPRTASNLFQRSALWAALSLSVFGSAQALTLSRPVVQSKQGEALRAEIDISDITAVEQTELQAGIASQEIYKAAKMELPVSNGVPLEIQVQLLRRDNGKLYLKVSSKQAIHNNSLDVLIDLRWATGRLLRDISLSLDDGKSNAKPIAALPVSAGAAAGKTAQPITVKRGDTASELTAGKTPEGVSLEQMLLALLRSNPDAFVESNVNRMKEGALLTLPTEQEAKAVSREEARKAIQIQTKDFEAYRAELAARAPGGTVPKAARDTAGKLEAQVQNKNAKTNQDKLTLAKPGSKDAAADSIAQQREAQDVATRAAELSRNIAELGKIAAATVTNATSPASEAASAGGALPVEVPASAASANGEWLNELREHSLTPVGAGSLIAILVLVGLWRRRALNKSDDDIQGLPPLNVKFNLDLPEFDGQNPVERGYIHEVATHMHDAHEHPHDHAHEEERTYSAEQPARPTMEMPNISLDLDDAGYPSPYQVRIDLADELWNLGQLHTSRALMEEVAIEASGADKEKALQWLAERG</sequence>
<dbReference type="InterPro" id="IPR020012">
    <property type="entry name" value="LysM_FimV"/>
</dbReference>
<accession>A0A315EVB0</accession>
<dbReference type="Proteomes" id="UP000251341">
    <property type="component" value="Unassembled WGS sequence"/>
</dbReference>
<feature type="signal peptide" evidence="2">
    <location>
        <begin position="1"/>
        <end position="31"/>
    </location>
</feature>